<keyword evidence="4 5" id="KW-0472">Membrane</keyword>
<feature type="transmembrane region" description="Helical" evidence="5">
    <location>
        <begin position="267"/>
        <end position="288"/>
    </location>
</feature>
<feature type="transmembrane region" description="Helical" evidence="5">
    <location>
        <begin position="78"/>
        <end position="99"/>
    </location>
</feature>
<protein>
    <submittedName>
        <fullName evidence="8">ABC transporter permease</fullName>
    </submittedName>
</protein>
<comment type="caution">
    <text evidence="8">The sequence shown here is derived from an EMBL/GenBank/DDBJ whole genome shotgun (WGS) entry which is preliminary data.</text>
</comment>
<keyword evidence="5" id="KW-0813">Transport</keyword>
<evidence type="ECO:0000313" key="8">
    <source>
        <dbReference type="EMBL" id="MFC4989418.1"/>
    </source>
</evidence>
<evidence type="ECO:0000313" key="9">
    <source>
        <dbReference type="Proteomes" id="UP001595925"/>
    </source>
</evidence>
<dbReference type="AlphaFoldDB" id="A0ABD5QI93"/>
<dbReference type="InterPro" id="IPR000515">
    <property type="entry name" value="MetI-like"/>
</dbReference>
<sequence>MTEKPTDRRADDKESSDDVEEVFGEPTAADGGTPIDGGTAAPFRTTSDVSESRTDRYRRIFRNYVVTPFSIVRNDKRALIGITILTIYSLAGLAAIFFVEPTESFEGQPYVQPFETWEFPFGTNQMGHDLFSQTVHSVVPIFQMMIAGALFTVIVGTTIGVVSGYKGGLADRVLSTLTDVFINLPGLPLVIVLAVLFNPENEVMVGILLSVAAWAGLARSIRSQVLTLREESFVEAARAMDIPTSLILYKEVLPHLMPYVMVNTANAARGVIFSAVGLYFLGILPFTSNNWGVMLNQAYEVDAYFRPIAFHWLIIPVVAITVLSIGLILLAQSLDRVFNPRVRARHADRADIDPEEEEGDATMTMGQV</sequence>
<evidence type="ECO:0000256" key="5">
    <source>
        <dbReference type="RuleBase" id="RU363032"/>
    </source>
</evidence>
<proteinExistence type="inferred from homology"/>
<feature type="transmembrane region" description="Helical" evidence="5">
    <location>
        <begin position="177"/>
        <end position="197"/>
    </location>
</feature>
<keyword evidence="9" id="KW-1185">Reference proteome</keyword>
<name>A0ABD5QI93_9EURY</name>
<comment type="subcellular location">
    <subcellularLocation>
        <location evidence="5">Cell membrane</location>
        <topology evidence="5">Multi-pass membrane protein</topology>
    </subcellularLocation>
    <subcellularLocation>
        <location evidence="1">Membrane</location>
        <topology evidence="1">Multi-pass membrane protein</topology>
    </subcellularLocation>
</comment>
<dbReference type="CDD" id="cd06261">
    <property type="entry name" value="TM_PBP2"/>
    <property type="match status" value="1"/>
</dbReference>
<dbReference type="Proteomes" id="UP001595925">
    <property type="component" value="Unassembled WGS sequence"/>
</dbReference>
<keyword evidence="3 5" id="KW-1133">Transmembrane helix</keyword>
<feature type="compositionally biased region" description="Basic and acidic residues" evidence="6">
    <location>
        <begin position="1"/>
        <end position="13"/>
    </location>
</feature>
<reference evidence="8 9" key="1">
    <citation type="journal article" date="2019" name="Int. J. Syst. Evol. Microbiol.">
        <title>The Global Catalogue of Microorganisms (GCM) 10K type strain sequencing project: providing services to taxonomists for standard genome sequencing and annotation.</title>
        <authorList>
            <consortium name="The Broad Institute Genomics Platform"/>
            <consortium name="The Broad Institute Genome Sequencing Center for Infectious Disease"/>
            <person name="Wu L."/>
            <person name="Ma J."/>
        </authorList>
    </citation>
    <scope>NUCLEOTIDE SEQUENCE [LARGE SCALE GENOMIC DNA]</scope>
    <source>
        <strain evidence="8 9">CGMCC 1.15824</strain>
    </source>
</reference>
<dbReference type="RefSeq" id="WP_224829277.1">
    <property type="nucleotide sequence ID" value="NZ_JAIVEF010000018.1"/>
</dbReference>
<dbReference type="EMBL" id="JBHSJG010000048">
    <property type="protein sequence ID" value="MFC4989418.1"/>
    <property type="molecule type" value="Genomic_DNA"/>
</dbReference>
<evidence type="ECO:0000256" key="3">
    <source>
        <dbReference type="ARBA" id="ARBA00022989"/>
    </source>
</evidence>
<keyword evidence="2 5" id="KW-0812">Transmembrane</keyword>
<dbReference type="PROSITE" id="PS50928">
    <property type="entry name" value="ABC_TM1"/>
    <property type="match status" value="1"/>
</dbReference>
<evidence type="ECO:0000256" key="2">
    <source>
        <dbReference type="ARBA" id="ARBA00022692"/>
    </source>
</evidence>
<dbReference type="InterPro" id="IPR035906">
    <property type="entry name" value="MetI-like_sf"/>
</dbReference>
<dbReference type="Gene3D" id="1.10.3720.10">
    <property type="entry name" value="MetI-like"/>
    <property type="match status" value="1"/>
</dbReference>
<gene>
    <name evidence="8" type="ORF">ACFPFO_16985</name>
</gene>
<dbReference type="GO" id="GO:0005886">
    <property type="term" value="C:plasma membrane"/>
    <property type="evidence" value="ECO:0007669"/>
    <property type="project" value="UniProtKB-SubCell"/>
</dbReference>
<feature type="domain" description="ABC transmembrane type-1" evidence="7">
    <location>
        <begin position="138"/>
        <end position="331"/>
    </location>
</feature>
<accession>A0ABD5QI93</accession>
<evidence type="ECO:0000256" key="4">
    <source>
        <dbReference type="ARBA" id="ARBA00023136"/>
    </source>
</evidence>
<dbReference type="Pfam" id="PF00528">
    <property type="entry name" value="BPD_transp_1"/>
    <property type="match status" value="1"/>
</dbReference>
<evidence type="ECO:0000256" key="1">
    <source>
        <dbReference type="ARBA" id="ARBA00004141"/>
    </source>
</evidence>
<feature type="compositionally biased region" description="Acidic residues" evidence="6">
    <location>
        <begin position="14"/>
        <end position="23"/>
    </location>
</feature>
<feature type="transmembrane region" description="Helical" evidence="5">
    <location>
        <begin position="141"/>
        <end position="165"/>
    </location>
</feature>
<comment type="similarity">
    <text evidence="5">Belongs to the binding-protein-dependent transport system permease family.</text>
</comment>
<dbReference type="PANTHER" id="PTHR42729:SF1">
    <property type="entry name" value="OLIGO_DIPEPTIDE TRANSPORT, PERMEASE PROTEIN (DPPC-2)"/>
    <property type="match status" value="1"/>
</dbReference>
<feature type="transmembrane region" description="Helical" evidence="5">
    <location>
        <begin position="203"/>
        <end position="221"/>
    </location>
</feature>
<organism evidence="8 9">
    <name type="scientific">Saliphagus infecundisoli</name>
    <dbReference type="NCBI Taxonomy" id="1849069"/>
    <lineage>
        <taxon>Archaea</taxon>
        <taxon>Methanobacteriati</taxon>
        <taxon>Methanobacteriota</taxon>
        <taxon>Stenosarchaea group</taxon>
        <taxon>Halobacteria</taxon>
        <taxon>Halobacteriales</taxon>
        <taxon>Natrialbaceae</taxon>
        <taxon>Saliphagus</taxon>
    </lineage>
</organism>
<dbReference type="PANTHER" id="PTHR42729">
    <property type="entry name" value="OLIGO/DIPEPTIDE TRANSPORT, PERMEASE PROTEIN (DPPC-2)"/>
    <property type="match status" value="1"/>
</dbReference>
<dbReference type="SUPFAM" id="SSF161098">
    <property type="entry name" value="MetI-like"/>
    <property type="match status" value="1"/>
</dbReference>
<feature type="transmembrane region" description="Helical" evidence="5">
    <location>
        <begin position="308"/>
        <end position="331"/>
    </location>
</feature>
<evidence type="ECO:0000259" key="7">
    <source>
        <dbReference type="PROSITE" id="PS50928"/>
    </source>
</evidence>
<feature type="region of interest" description="Disordered" evidence="6">
    <location>
        <begin position="1"/>
        <end position="48"/>
    </location>
</feature>
<evidence type="ECO:0000256" key="6">
    <source>
        <dbReference type="SAM" id="MobiDB-lite"/>
    </source>
</evidence>